<dbReference type="RefSeq" id="WP_027472661.1">
    <property type="nucleotide sequence ID" value="NZ_BAMD01000002.1"/>
</dbReference>
<dbReference type="eggNOG" id="COG0531">
    <property type="taxonomic scope" value="Bacteria"/>
</dbReference>
<comment type="subcellular location">
    <subcellularLocation>
        <location evidence="1">Membrane</location>
        <topology evidence="1">Multi-pass membrane protein</topology>
    </subcellularLocation>
</comment>
<evidence type="ECO:0000256" key="1">
    <source>
        <dbReference type="ARBA" id="ARBA00004141"/>
    </source>
</evidence>
<feature type="transmembrane region" description="Helical" evidence="7">
    <location>
        <begin position="86"/>
        <end position="112"/>
    </location>
</feature>
<dbReference type="InterPro" id="IPR004842">
    <property type="entry name" value="SLC12A_fam"/>
</dbReference>
<dbReference type="GO" id="GO:0015377">
    <property type="term" value="F:chloride:monoatomic cation symporter activity"/>
    <property type="evidence" value="ECO:0007669"/>
    <property type="project" value="InterPro"/>
</dbReference>
<dbReference type="OrthoDB" id="3181223at2"/>
<comment type="caution">
    <text evidence="9">The sequence shown here is derived from an EMBL/GenBank/DDBJ whole genome shotgun (WGS) entry which is preliminary data.</text>
</comment>
<feature type="transmembrane region" description="Helical" evidence="7">
    <location>
        <begin position="330"/>
        <end position="349"/>
    </location>
</feature>
<feature type="transmembrane region" description="Helical" evidence="7">
    <location>
        <begin position="199"/>
        <end position="221"/>
    </location>
</feature>
<keyword evidence="6 7" id="KW-0472">Membrane</keyword>
<evidence type="ECO:0000256" key="6">
    <source>
        <dbReference type="ARBA" id="ARBA00023136"/>
    </source>
</evidence>
<comment type="similarity">
    <text evidence="2">Belongs to the SLC12A transporter family.</text>
</comment>
<dbReference type="Proteomes" id="UP000019402">
    <property type="component" value="Unassembled WGS sequence"/>
</dbReference>
<gene>
    <name evidence="9" type="ORF">JCM21142_291</name>
</gene>
<evidence type="ECO:0000259" key="8">
    <source>
        <dbReference type="Pfam" id="PF00324"/>
    </source>
</evidence>
<reference evidence="9 10" key="1">
    <citation type="journal article" date="2014" name="Genome Announc.">
        <title>Draft Genome Sequence of Cytophaga fermentans JCM 21142T, a Facultative Anaerobe Isolated from Marine Mud.</title>
        <authorList>
            <person name="Starns D."/>
            <person name="Oshima K."/>
            <person name="Suda W."/>
            <person name="Iino T."/>
            <person name="Yuki M."/>
            <person name="Inoue J."/>
            <person name="Kitamura K."/>
            <person name="Iida T."/>
            <person name="Darby A."/>
            <person name="Hattori M."/>
            <person name="Ohkuma M."/>
        </authorList>
    </citation>
    <scope>NUCLEOTIDE SEQUENCE [LARGE SCALE GENOMIC DNA]</scope>
    <source>
        <strain evidence="9 10">JCM 21142</strain>
    </source>
</reference>
<sequence>MQKTLTNPNASFGSMPVFMTAISTILGAILFLRFGWAVGNVGFLGVITIVIVGHLVTIPTALAVAEIATNQKVQGGGAYFIISRSFGLNIGGSIGIALYLSQAISVAFYIIAFGEAFDAITPYIQLPIAPALFKKIITLIMMGLLSAVVLIRGANIGMKALYVVVGMLFLSIIFFFMGSPTHEDHTFLINTTTSHPKPFFYVFTIIFPAFTGIAAGLGLSGDLKDPKSAIPKGTLWATLIGMIIYVAIAYKLTISASPDELAADQLIMQRIAFWGPIIPIGLAAATLSSAIGSILVAPRTLQAIGFDNILPYPNLNKWLAKGKEKDNDPVNGTIVTIVIAFFFVGIGDVNFVAQIISMFFMVTYGVICLISFLEHFAADPSYRPTFKHNRWYYSLAGTIFSFWLMFQMNLTYALLSLSIMGIIYLIISKYRPERRGLEKLFKGVAFQLSRQIQIFVQRANKEEQQYNWRPFAVCVSADTFERQSAFDLLGWISHKYGFGTYIHYIQGLLNYQTNLESKKTLERLISRAKGRKTRVYIDTIISPSYTSAIAQVIQLSGISGKGSNLILFEFPSDNPASLKNALDNYALFNSCNLDVCFLNTSLKGFGYKKEIHVWIGRHDFYNANLMILLAYIILGHPEWNKGFIKIYSLAPSKDIDGEKKKWLDLIKSGRLPIAPGNVRMVPFNEGANKENIVRKQSHDADLTIIGFSSEDIKNGTERFTQYDGMGNILFVNAYRKKELE</sequence>
<dbReference type="EMBL" id="BAMD01000002">
    <property type="protein sequence ID" value="GAF01677.1"/>
    <property type="molecule type" value="Genomic_DNA"/>
</dbReference>
<feature type="transmembrane region" description="Helical" evidence="7">
    <location>
        <begin position="132"/>
        <end position="151"/>
    </location>
</feature>
<evidence type="ECO:0000256" key="2">
    <source>
        <dbReference type="ARBA" id="ARBA00010593"/>
    </source>
</evidence>
<dbReference type="InterPro" id="IPR004841">
    <property type="entry name" value="AA-permease/SLC12A_dom"/>
</dbReference>
<feature type="transmembrane region" description="Helical" evidence="7">
    <location>
        <begin position="12"/>
        <end position="36"/>
    </location>
</feature>
<dbReference type="STRING" id="869213.GCA_000517085_03209"/>
<dbReference type="PANTHER" id="PTHR11827">
    <property type="entry name" value="SOLUTE CARRIER FAMILY 12, CATION COTRANSPORTERS"/>
    <property type="match status" value="1"/>
</dbReference>
<evidence type="ECO:0000313" key="10">
    <source>
        <dbReference type="Proteomes" id="UP000019402"/>
    </source>
</evidence>
<evidence type="ECO:0000256" key="4">
    <source>
        <dbReference type="ARBA" id="ARBA00022692"/>
    </source>
</evidence>
<keyword evidence="10" id="KW-1185">Reference proteome</keyword>
<dbReference type="PANTHER" id="PTHR11827:SF72">
    <property type="entry name" value="GH08340P"/>
    <property type="match status" value="1"/>
</dbReference>
<protein>
    <submittedName>
        <fullName evidence="9">K-Cl cotransporter</fullName>
    </submittedName>
</protein>
<dbReference type="Pfam" id="PF00324">
    <property type="entry name" value="AA_permease"/>
    <property type="match status" value="1"/>
</dbReference>
<keyword evidence="3" id="KW-0813">Transport</keyword>
<feature type="transmembrane region" description="Helical" evidence="7">
    <location>
        <begin position="273"/>
        <end position="297"/>
    </location>
</feature>
<proteinExistence type="inferred from homology"/>
<keyword evidence="4 7" id="KW-0812">Transmembrane</keyword>
<organism evidence="9 10">
    <name type="scientific">Saccharicrinis fermentans DSM 9555 = JCM 21142</name>
    <dbReference type="NCBI Taxonomy" id="869213"/>
    <lineage>
        <taxon>Bacteria</taxon>
        <taxon>Pseudomonadati</taxon>
        <taxon>Bacteroidota</taxon>
        <taxon>Bacteroidia</taxon>
        <taxon>Marinilabiliales</taxon>
        <taxon>Marinilabiliaceae</taxon>
        <taxon>Saccharicrinis</taxon>
    </lineage>
</organism>
<feature type="transmembrane region" description="Helical" evidence="7">
    <location>
        <begin position="160"/>
        <end position="179"/>
    </location>
</feature>
<feature type="transmembrane region" description="Helical" evidence="7">
    <location>
        <begin position="42"/>
        <end position="65"/>
    </location>
</feature>
<feature type="transmembrane region" description="Helical" evidence="7">
    <location>
        <begin position="390"/>
        <end position="406"/>
    </location>
</feature>
<accession>W7Y149</accession>
<keyword evidence="5 7" id="KW-1133">Transmembrane helix</keyword>
<feature type="transmembrane region" description="Helical" evidence="7">
    <location>
        <begin position="355"/>
        <end position="378"/>
    </location>
</feature>
<evidence type="ECO:0000313" key="9">
    <source>
        <dbReference type="EMBL" id="GAF01677.1"/>
    </source>
</evidence>
<evidence type="ECO:0000256" key="3">
    <source>
        <dbReference type="ARBA" id="ARBA00022448"/>
    </source>
</evidence>
<dbReference type="Gene3D" id="1.20.1740.10">
    <property type="entry name" value="Amino acid/polyamine transporter I"/>
    <property type="match status" value="1"/>
</dbReference>
<feature type="domain" description="Amino acid permease/ SLC12A" evidence="8">
    <location>
        <begin position="17"/>
        <end position="426"/>
    </location>
</feature>
<evidence type="ECO:0000256" key="7">
    <source>
        <dbReference type="SAM" id="Phobius"/>
    </source>
</evidence>
<feature type="transmembrane region" description="Helical" evidence="7">
    <location>
        <begin position="233"/>
        <end position="253"/>
    </location>
</feature>
<dbReference type="GO" id="GO:0016020">
    <property type="term" value="C:membrane"/>
    <property type="evidence" value="ECO:0007669"/>
    <property type="project" value="UniProtKB-SubCell"/>
</dbReference>
<name>W7Y149_9BACT</name>
<dbReference type="FunFam" id="1.20.1740.10:FF:000013">
    <property type="entry name" value="Solute carrier family 12 member"/>
    <property type="match status" value="1"/>
</dbReference>
<evidence type="ECO:0000256" key="5">
    <source>
        <dbReference type="ARBA" id="ARBA00022989"/>
    </source>
</evidence>
<dbReference type="AlphaFoldDB" id="W7Y149"/>